<protein>
    <submittedName>
        <fullName evidence="2">Uncharacterized protein</fullName>
    </submittedName>
</protein>
<feature type="region of interest" description="Disordered" evidence="1">
    <location>
        <begin position="148"/>
        <end position="177"/>
    </location>
</feature>
<evidence type="ECO:0000256" key="1">
    <source>
        <dbReference type="SAM" id="MobiDB-lite"/>
    </source>
</evidence>
<comment type="caution">
    <text evidence="2">The sequence shown here is derived from an EMBL/GenBank/DDBJ whole genome shotgun (WGS) entry which is preliminary data.</text>
</comment>
<evidence type="ECO:0000313" key="2">
    <source>
        <dbReference type="EMBL" id="RWA03830.1"/>
    </source>
</evidence>
<evidence type="ECO:0000313" key="3">
    <source>
        <dbReference type="Proteomes" id="UP000286045"/>
    </source>
</evidence>
<dbReference type="Proteomes" id="UP000286045">
    <property type="component" value="Unassembled WGS sequence"/>
</dbReference>
<dbReference type="EMBL" id="RYZI01000692">
    <property type="protein sequence ID" value="RWA03830.1"/>
    <property type="molecule type" value="Genomic_DNA"/>
</dbReference>
<feature type="compositionally biased region" description="Low complexity" evidence="1">
    <location>
        <begin position="148"/>
        <end position="162"/>
    </location>
</feature>
<dbReference type="AlphaFoldDB" id="A0A439CP09"/>
<sequence length="277" mass="30043">MSRALLPRPKRYKLQYLDGEDWIGIVLRRGISGGFETCRVKVTCPIPTRQASWSPLQLLGAGRGVYLRNTPRYDDGRRQGGLGACRTARSIALWTCRLPEKVSRDLFTPDSCSEPESTSGSVSALTLGAGVSMDDVISFARQHAAPSAAGSAGSLGPSGIAPDGQVRTANRCTSKDPFRTLGEPETPLTVAFISFTATSKNQLPFVELPAENTLERQGGSSVAQTHASYFEYYTMYYINGSFANSAPVSTATFVTRIVHEAIFRNARARPQGRGWRA</sequence>
<reference evidence="2 3" key="1">
    <citation type="submission" date="2018-12" db="EMBL/GenBank/DDBJ databases">
        <title>Draft genome sequence of Xylaria grammica IHI A82.</title>
        <authorList>
            <person name="Buettner E."/>
            <person name="Kellner H."/>
        </authorList>
    </citation>
    <scope>NUCLEOTIDE SEQUENCE [LARGE SCALE GENOMIC DNA]</scope>
    <source>
        <strain evidence="2 3">IHI A82</strain>
    </source>
</reference>
<organism evidence="2 3">
    <name type="scientific">Xylaria grammica</name>
    <dbReference type="NCBI Taxonomy" id="363999"/>
    <lineage>
        <taxon>Eukaryota</taxon>
        <taxon>Fungi</taxon>
        <taxon>Dikarya</taxon>
        <taxon>Ascomycota</taxon>
        <taxon>Pezizomycotina</taxon>
        <taxon>Sordariomycetes</taxon>
        <taxon>Xylariomycetidae</taxon>
        <taxon>Xylariales</taxon>
        <taxon>Xylariaceae</taxon>
        <taxon>Xylaria</taxon>
    </lineage>
</organism>
<name>A0A439CP09_9PEZI</name>
<gene>
    <name evidence="2" type="ORF">EKO27_g11275</name>
</gene>
<accession>A0A439CP09</accession>
<proteinExistence type="predicted"/>
<keyword evidence="3" id="KW-1185">Reference proteome</keyword>